<evidence type="ECO:0000256" key="1">
    <source>
        <dbReference type="ARBA" id="ARBA00004123"/>
    </source>
</evidence>
<evidence type="ECO:0000256" key="2">
    <source>
        <dbReference type="ARBA" id="ARBA00022723"/>
    </source>
</evidence>
<evidence type="ECO:0000256" key="8">
    <source>
        <dbReference type="SAM" id="MobiDB-lite"/>
    </source>
</evidence>
<evidence type="ECO:0000256" key="6">
    <source>
        <dbReference type="ARBA" id="ARBA00023242"/>
    </source>
</evidence>
<dbReference type="SMART" id="SM00451">
    <property type="entry name" value="ZnF_U1"/>
    <property type="match status" value="3"/>
</dbReference>
<protein>
    <recommendedName>
        <fullName evidence="9">C2H2-type domain-containing protein</fullName>
    </recommendedName>
</protein>
<evidence type="ECO:0000313" key="10">
    <source>
        <dbReference type="EMBL" id="GAA5801937.1"/>
    </source>
</evidence>
<dbReference type="Pfam" id="PF12874">
    <property type="entry name" value="zf-met"/>
    <property type="match status" value="3"/>
</dbReference>
<keyword evidence="6" id="KW-0539">Nucleus</keyword>
<feature type="domain" description="C2H2-type" evidence="9">
    <location>
        <begin position="905"/>
        <end position="933"/>
    </location>
</feature>
<evidence type="ECO:0000313" key="11">
    <source>
        <dbReference type="Proteomes" id="UP001476247"/>
    </source>
</evidence>
<keyword evidence="4 7" id="KW-0863">Zinc-finger</keyword>
<reference evidence="10 11" key="1">
    <citation type="submission" date="2024-04" db="EMBL/GenBank/DDBJ databases">
        <title>genome sequences of Mucor flavus KT1a and Helicostylum pulchrum KT1b strains isolation_sourced from the surface of a dry-aged beef.</title>
        <authorList>
            <person name="Toyotome T."/>
            <person name="Hosono M."/>
            <person name="Torimaru M."/>
            <person name="Fukuda K."/>
            <person name="Mikami N."/>
        </authorList>
    </citation>
    <scope>NUCLEOTIDE SEQUENCE [LARGE SCALE GENOMIC DNA]</scope>
    <source>
        <strain evidence="10 11">KT1b</strain>
    </source>
</reference>
<name>A0ABP9Y6H6_9FUNG</name>
<dbReference type="Gene3D" id="3.30.160.60">
    <property type="entry name" value="Classic Zinc Finger"/>
    <property type="match status" value="4"/>
</dbReference>
<feature type="domain" description="C2H2-type" evidence="9">
    <location>
        <begin position="573"/>
        <end position="596"/>
    </location>
</feature>
<dbReference type="SUPFAM" id="SSF57667">
    <property type="entry name" value="beta-beta-alpha zinc fingers"/>
    <property type="match status" value="1"/>
</dbReference>
<dbReference type="SMART" id="SM00355">
    <property type="entry name" value="ZnF_C2H2"/>
    <property type="match status" value="18"/>
</dbReference>
<proteinExistence type="predicted"/>
<feature type="domain" description="C2H2-type" evidence="9">
    <location>
        <begin position="836"/>
        <end position="864"/>
    </location>
</feature>
<gene>
    <name evidence="10" type="ORF">HPULCUR_007395</name>
</gene>
<dbReference type="InterPro" id="IPR013087">
    <property type="entry name" value="Znf_C2H2_type"/>
</dbReference>
<dbReference type="PROSITE" id="PS00028">
    <property type="entry name" value="ZINC_FINGER_C2H2_1"/>
    <property type="match status" value="16"/>
</dbReference>
<dbReference type="InterPro" id="IPR050888">
    <property type="entry name" value="ZnF_C2H2-type_TF"/>
</dbReference>
<evidence type="ECO:0000256" key="4">
    <source>
        <dbReference type="ARBA" id="ARBA00022771"/>
    </source>
</evidence>
<keyword evidence="2" id="KW-0479">Metal-binding</keyword>
<dbReference type="PANTHER" id="PTHR24406">
    <property type="entry name" value="TRANSCRIPTIONAL REPRESSOR CTCFL-RELATED"/>
    <property type="match status" value="1"/>
</dbReference>
<dbReference type="InterPro" id="IPR003604">
    <property type="entry name" value="Matrin/U1-like-C_Znf_C2H2"/>
</dbReference>
<sequence length="1085" mass="125590">MVCLCQKCFKKEVKYWTHIVRVHPPPPDSESDTDPSLYCADCKFTFPTQASFDRHMAVVHQTGTIPFDQLKIVQDEISPTVNEFNYCTRCQFTFIRKNDFFIHLVRVHGIDMELDPYPIKMHHPVLVPDFDHPHHFCNACEYTFRNKNNFWQHLLKQHEIPGLQQQQDVVEENVVHVKAHTREPDVNDADNYCLACDKRYCDVFSYRRHLKVVHHIEYDKPKVVDNSNVSKRCETCRITLTSPMSYRRHLKSQRHGLISASLKVQTGKVNQQKGKVIVAASKRNEKKLKDTVAQLLQQLEQKKTPRNGIVSNLLKRLQQHQESGAEQEESGEQEESDGDDENETEDSMEQHQPYVPIEQHLSPKQFLVRNLYVQPDVNNTDNFCTACEYTFSKRDKLRNHLVKVHMIPETQLPPLTQRKKETTYVTLSTTEELNNVSVRCLKCNGAYKTAALYNEHLETEHTEAVTLPAYVDLHDPMSRCTACNRAYSSMHSYRSHLETVHCIKVISLKSIRKDTPVEPDINDPGNRCCVCRRTFASRLNYYKHLKCIHKITLPNIDQYVYNGKTPDTKDPNHYCAACEKSFAKRRSYVAHLHKIHGVPHSSLVNHVKYDGEPDINNPNNTCTACERTYPNVRRFKDHLVRVHWKYLQKTKTSRAVTASAIVGSSGGSVVPDMHETENRCNICDRQYHSKRNFRVHLMDEHGLRVPEAEQPETEDNLPKRKIRTSNPDGRKTYTCDTCQDTFKSGRDCRYHKVRAHDAKPQKLFLPAWINLKEVPDFNGPTNTCTACKRKYSSFKSLRTHLVNIHNMKLPKTASKPRLLIHQKSGGAEPDVNDTRNWCAACDKVYSSKYSYRNHLRFRHRMDLPTYSVKTDPDLKDVNKARSPPVVKKVTHGATRSRVSSGVVKNSCSECDTTYFSKRELSIHIKFSHGAEKRVNSKRVLERINYNENIPDINDAGNWCKVCDKVFGNRGKYQSHLSRAHHVYSVIKEEGSSQDELASESMAVAEKSSKRRKISIPRKRTVKKQKTGVKGTTEMKILQCEECNEQFQDNLLYQIHLVEGHNDKRLVNKHKKKKKVQWDLPQDDDE</sequence>
<feature type="region of interest" description="Disordered" evidence="8">
    <location>
        <begin position="317"/>
        <end position="350"/>
    </location>
</feature>
<feature type="compositionally biased region" description="Acidic residues" evidence="8">
    <location>
        <begin position="325"/>
        <end position="347"/>
    </location>
</feature>
<keyword evidence="3" id="KW-0677">Repeat</keyword>
<dbReference type="InterPro" id="IPR036236">
    <property type="entry name" value="Znf_C2H2_sf"/>
</dbReference>
<comment type="caution">
    <text evidence="10">The sequence shown here is derived from an EMBL/GenBank/DDBJ whole genome shotgun (WGS) entry which is preliminary data.</text>
</comment>
<dbReference type="PROSITE" id="PS50157">
    <property type="entry name" value="ZINC_FINGER_C2H2_2"/>
    <property type="match status" value="6"/>
</dbReference>
<evidence type="ECO:0000259" key="9">
    <source>
        <dbReference type="PROSITE" id="PS50157"/>
    </source>
</evidence>
<evidence type="ECO:0000256" key="7">
    <source>
        <dbReference type="PROSITE-ProRule" id="PRU00042"/>
    </source>
</evidence>
<feature type="domain" description="C2H2-type" evidence="9">
    <location>
        <begin position="782"/>
        <end position="810"/>
    </location>
</feature>
<evidence type="ECO:0000256" key="5">
    <source>
        <dbReference type="ARBA" id="ARBA00022833"/>
    </source>
</evidence>
<dbReference type="Proteomes" id="UP001476247">
    <property type="component" value="Unassembled WGS sequence"/>
</dbReference>
<feature type="domain" description="C2H2-type" evidence="9">
    <location>
        <begin position="526"/>
        <end position="554"/>
    </location>
</feature>
<organism evidence="10 11">
    <name type="scientific">Helicostylum pulchrum</name>
    <dbReference type="NCBI Taxonomy" id="562976"/>
    <lineage>
        <taxon>Eukaryota</taxon>
        <taxon>Fungi</taxon>
        <taxon>Fungi incertae sedis</taxon>
        <taxon>Mucoromycota</taxon>
        <taxon>Mucoromycotina</taxon>
        <taxon>Mucoromycetes</taxon>
        <taxon>Mucorales</taxon>
        <taxon>Mucorineae</taxon>
        <taxon>Mucoraceae</taxon>
        <taxon>Helicostylum</taxon>
    </lineage>
</organism>
<keyword evidence="11" id="KW-1185">Reference proteome</keyword>
<dbReference type="EMBL" id="BAABUJ010000020">
    <property type="protein sequence ID" value="GAA5801937.1"/>
    <property type="molecule type" value="Genomic_DNA"/>
</dbReference>
<keyword evidence="5" id="KW-0862">Zinc</keyword>
<accession>A0ABP9Y6H6</accession>
<evidence type="ECO:0000256" key="3">
    <source>
        <dbReference type="ARBA" id="ARBA00022737"/>
    </source>
</evidence>
<feature type="domain" description="C2H2-type" evidence="9">
    <location>
        <begin position="382"/>
        <end position="410"/>
    </location>
</feature>
<comment type="subcellular location">
    <subcellularLocation>
        <location evidence="1">Nucleus</location>
    </subcellularLocation>
</comment>